<name>X1W311_9ZZZZ</name>
<proteinExistence type="predicted"/>
<dbReference type="EMBL" id="BARW01038806">
    <property type="protein sequence ID" value="GAJ24645.1"/>
    <property type="molecule type" value="Genomic_DNA"/>
</dbReference>
<dbReference type="AlphaFoldDB" id="X1W311"/>
<evidence type="ECO:0000313" key="2">
    <source>
        <dbReference type="EMBL" id="GAJ24645.1"/>
    </source>
</evidence>
<comment type="caution">
    <text evidence="2">The sequence shown here is derived from an EMBL/GenBank/DDBJ whole genome shotgun (WGS) entry which is preliminary data.</text>
</comment>
<keyword evidence="1" id="KW-0472">Membrane</keyword>
<protein>
    <submittedName>
        <fullName evidence="2">Uncharacterized protein</fullName>
    </submittedName>
</protein>
<gene>
    <name evidence="2" type="ORF">S12H4_59400</name>
</gene>
<reference evidence="2" key="1">
    <citation type="journal article" date="2014" name="Front. Microbiol.">
        <title>High frequency of phylogenetically diverse reductive dehalogenase-homologous genes in deep subseafloor sedimentary metagenomes.</title>
        <authorList>
            <person name="Kawai M."/>
            <person name="Futagami T."/>
            <person name="Toyoda A."/>
            <person name="Takaki Y."/>
            <person name="Nishi S."/>
            <person name="Hori S."/>
            <person name="Arai W."/>
            <person name="Tsubouchi T."/>
            <person name="Morono Y."/>
            <person name="Uchiyama I."/>
            <person name="Ito T."/>
            <person name="Fujiyama A."/>
            <person name="Inagaki F."/>
            <person name="Takami H."/>
        </authorList>
    </citation>
    <scope>NUCLEOTIDE SEQUENCE</scope>
    <source>
        <strain evidence="2">Expedition CK06-06</strain>
    </source>
</reference>
<feature type="transmembrane region" description="Helical" evidence="1">
    <location>
        <begin position="12"/>
        <end position="31"/>
    </location>
</feature>
<keyword evidence="1" id="KW-0812">Transmembrane</keyword>
<keyword evidence="1" id="KW-1133">Transmembrane helix</keyword>
<accession>X1W311</accession>
<organism evidence="2">
    <name type="scientific">marine sediment metagenome</name>
    <dbReference type="NCBI Taxonomy" id="412755"/>
    <lineage>
        <taxon>unclassified sequences</taxon>
        <taxon>metagenomes</taxon>
        <taxon>ecological metagenomes</taxon>
    </lineage>
</organism>
<sequence>MALVDKYGNFSLAMLLAILPGLSINKLRLVLRFAEFLTEIKEAKTNE</sequence>
<evidence type="ECO:0000256" key="1">
    <source>
        <dbReference type="SAM" id="Phobius"/>
    </source>
</evidence>